<evidence type="ECO:0000313" key="10">
    <source>
        <dbReference type="Proteomes" id="UP000054302"/>
    </source>
</evidence>
<accession>A0A0D1WHU1</accession>
<evidence type="ECO:0000256" key="2">
    <source>
        <dbReference type="ARBA" id="ARBA00009814"/>
    </source>
</evidence>
<keyword evidence="6 8" id="KW-0539">Nucleus</keyword>
<evidence type="ECO:0000256" key="6">
    <source>
        <dbReference type="ARBA" id="ARBA00023242"/>
    </source>
</evidence>
<evidence type="ECO:0000256" key="5">
    <source>
        <dbReference type="ARBA" id="ARBA00023163"/>
    </source>
</evidence>
<evidence type="ECO:0000256" key="4">
    <source>
        <dbReference type="ARBA" id="ARBA00023015"/>
    </source>
</evidence>
<reference evidence="9 10" key="1">
    <citation type="submission" date="2015-01" db="EMBL/GenBank/DDBJ databases">
        <title>The Genome Sequence of Exophiala mesophila CBS40295.</title>
        <authorList>
            <consortium name="The Broad Institute Genomics Platform"/>
            <person name="Cuomo C."/>
            <person name="de Hoog S."/>
            <person name="Gorbushina A."/>
            <person name="Stielow B."/>
            <person name="Teixiera M."/>
            <person name="Abouelleil A."/>
            <person name="Chapman S.B."/>
            <person name="Priest M."/>
            <person name="Young S.K."/>
            <person name="Wortman J."/>
            <person name="Nusbaum C."/>
            <person name="Birren B."/>
        </authorList>
    </citation>
    <scope>NUCLEOTIDE SEQUENCE [LARGE SCALE GENOMIC DNA]</scope>
    <source>
        <strain evidence="9 10">CBS 40295</strain>
    </source>
</reference>
<dbReference type="GO" id="GO:0003712">
    <property type="term" value="F:transcription coregulator activity"/>
    <property type="evidence" value="ECO:0007669"/>
    <property type="project" value="InterPro"/>
</dbReference>
<gene>
    <name evidence="8" type="primary">MED18</name>
    <name evidence="9" type="ORF">PV10_08067</name>
</gene>
<keyword evidence="10" id="KW-1185">Reference proteome</keyword>
<dbReference type="Gene3D" id="2.40.320.10">
    <property type="entry name" value="Hypothetical Protein Pfu-838710-001"/>
    <property type="match status" value="1"/>
</dbReference>
<dbReference type="RefSeq" id="XP_016219954.1">
    <property type="nucleotide sequence ID" value="XM_016373043.1"/>
</dbReference>
<evidence type="ECO:0000313" key="9">
    <source>
        <dbReference type="EMBL" id="KIV88380.1"/>
    </source>
</evidence>
<dbReference type="PANTHER" id="PTHR13321">
    <property type="entry name" value="MEDIATOR OF RNA POLYMERASE II TRANSCRIPTION, SUBUNIT 18"/>
    <property type="match status" value="1"/>
</dbReference>
<name>A0A0D1WHU1_EXOME</name>
<sequence>MYPREIRSSFQHTSVMHEFALYGQVAKDSHHQTLQQLAGFTRMQPVDTLEIHLVFKARQPAGLDKLPSGGGSQGVLQPEIQRYRNMLNASLYYVQLVGEVSPASAKSQKHGKSTDKDVVMSDETNEEAVTVQWSLEFKDTPDAGKQAVSTRLISRVPLNQGNLTEFLDHFGYDYVSRYLLVGSKFYDHDTTLHVHKILTLPPVSASAAITERSYLSNVSELKELDRSGSYLVQASIDVIDGNNQELKDRATRQLLNFQESLKAAFDLTPADRLALDTRLPSAVRRV</sequence>
<dbReference type="Proteomes" id="UP000054302">
    <property type="component" value="Unassembled WGS sequence"/>
</dbReference>
<comment type="subunit">
    <text evidence="8">Component of the Mediator complex.</text>
</comment>
<keyword evidence="4 8" id="KW-0805">Transcription regulation</keyword>
<dbReference type="GeneID" id="27325912"/>
<evidence type="ECO:0000256" key="3">
    <source>
        <dbReference type="ARBA" id="ARBA00019612"/>
    </source>
</evidence>
<dbReference type="OrthoDB" id="5348092at2759"/>
<evidence type="ECO:0000256" key="1">
    <source>
        <dbReference type="ARBA" id="ARBA00004123"/>
    </source>
</evidence>
<keyword evidence="8" id="KW-0010">Activator</keyword>
<dbReference type="OMA" id="PVHQHHE"/>
<proteinExistence type="inferred from homology"/>
<dbReference type="HOGENOM" id="CLU_084516_0_0_1"/>
<dbReference type="EMBL" id="KN847525">
    <property type="protein sequence ID" value="KIV88380.1"/>
    <property type="molecule type" value="Genomic_DNA"/>
</dbReference>
<dbReference type="Pfam" id="PF09637">
    <property type="entry name" value="Med18"/>
    <property type="match status" value="1"/>
</dbReference>
<dbReference type="GO" id="GO:0006357">
    <property type="term" value="P:regulation of transcription by RNA polymerase II"/>
    <property type="evidence" value="ECO:0007669"/>
    <property type="project" value="InterPro"/>
</dbReference>
<comment type="function">
    <text evidence="8">Component of the Mediator complex, a coactivator involved in the regulated transcription of nearly all RNA polymerase II-dependent genes. Mediator functions as a bridge to convey information from gene-specific regulatory proteins to the basal RNA polymerase II transcription machinery. Mediator is recruited to promoters by direct interactions with regulatory proteins and serves as a scaffold for the assembly of a functional preinitiation complex with RNA polymerase II and the general transcription factors.</text>
</comment>
<protein>
    <recommendedName>
        <fullName evidence="3 8">Mediator of RNA polymerase II transcription subunit 18</fullName>
    </recommendedName>
    <alternativeName>
        <fullName evidence="7 8">Mediator complex subunit 18</fullName>
    </alternativeName>
</protein>
<dbReference type="PANTHER" id="PTHR13321:SF2">
    <property type="entry name" value="MEDIATOR OF RNA POLYMERASE II TRANSCRIPTION SUBUNIT 18"/>
    <property type="match status" value="1"/>
</dbReference>
<evidence type="ECO:0000256" key="7">
    <source>
        <dbReference type="ARBA" id="ARBA00032012"/>
    </source>
</evidence>
<dbReference type="AlphaFoldDB" id="A0A0D1WHU1"/>
<dbReference type="InterPro" id="IPR019095">
    <property type="entry name" value="Mediator_Med18"/>
</dbReference>
<comment type="similarity">
    <text evidence="2 8">Belongs to the Mediator complex subunit 18 family.</text>
</comment>
<dbReference type="GO" id="GO:0006369">
    <property type="term" value="P:termination of RNA polymerase II transcription"/>
    <property type="evidence" value="ECO:0007669"/>
    <property type="project" value="TreeGrafter"/>
</dbReference>
<dbReference type="VEuPathDB" id="FungiDB:PV10_08067"/>
<dbReference type="GO" id="GO:0016592">
    <property type="term" value="C:mediator complex"/>
    <property type="evidence" value="ECO:0007669"/>
    <property type="project" value="InterPro"/>
</dbReference>
<dbReference type="STRING" id="212818.A0A0D1WHU1"/>
<evidence type="ECO:0000256" key="8">
    <source>
        <dbReference type="RuleBase" id="RU364150"/>
    </source>
</evidence>
<dbReference type="GO" id="GO:0070847">
    <property type="term" value="C:core mediator complex"/>
    <property type="evidence" value="ECO:0007669"/>
    <property type="project" value="TreeGrafter"/>
</dbReference>
<keyword evidence="5 8" id="KW-0804">Transcription</keyword>
<organism evidence="9 10">
    <name type="scientific">Exophiala mesophila</name>
    <name type="common">Black yeast-like fungus</name>
    <dbReference type="NCBI Taxonomy" id="212818"/>
    <lineage>
        <taxon>Eukaryota</taxon>
        <taxon>Fungi</taxon>
        <taxon>Dikarya</taxon>
        <taxon>Ascomycota</taxon>
        <taxon>Pezizomycotina</taxon>
        <taxon>Eurotiomycetes</taxon>
        <taxon>Chaetothyriomycetidae</taxon>
        <taxon>Chaetothyriales</taxon>
        <taxon>Herpotrichiellaceae</taxon>
        <taxon>Exophiala</taxon>
    </lineage>
</organism>
<comment type="subcellular location">
    <subcellularLocation>
        <location evidence="1 8">Nucleus</location>
    </subcellularLocation>
</comment>